<dbReference type="EMBL" id="FNTL01000002">
    <property type="protein sequence ID" value="SEB37210.1"/>
    <property type="molecule type" value="Genomic_DNA"/>
</dbReference>
<evidence type="ECO:0000259" key="2">
    <source>
        <dbReference type="Pfam" id="PF01979"/>
    </source>
</evidence>
<dbReference type="InterPro" id="IPR011059">
    <property type="entry name" value="Metal-dep_hydrolase_composite"/>
</dbReference>
<protein>
    <submittedName>
        <fullName evidence="3">Cytosine/adenosine deaminase</fullName>
    </submittedName>
</protein>
<dbReference type="AlphaFoldDB" id="A0A1H4IT10"/>
<evidence type="ECO:0000313" key="3">
    <source>
        <dbReference type="EMBL" id="SEB37210.1"/>
    </source>
</evidence>
<organism evidence="3 4">
    <name type="scientific">Rhodococcus jostii</name>
    <dbReference type="NCBI Taxonomy" id="132919"/>
    <lineage>
        <taxon>Bacteria</taxon>
        <taxon>Bacillati</taxon>
        <taxon>Actinomycetota</taxon>
        <taxon>Actinomycetes</taxon>
        <taxon>Mycobacteriales</taxon>
        <taxon>Nocardiaceae</taxon>
        <taxon>Rhodococcus</taxon>
    </lineage>
</organism>
<dbReference type="InterPro" id="IPR032466">
    <property type="entry name" value="Metal_Hydrolase"/>
</dbReference>
<gene>
    <name evidence="3" type="ORF">SAMN04490220_0485</name>
</gene>
<dbReference type="InterPro" id="IPR050287">
    <property type="entry name" value="MTA/SAH_deaminase"/>
</dbReference>
<feature type="domain" description="Amidohydrolase-related" evidence="2">
    <location>
        <begin position="62"/>
        <end position="423"/>
    </location>
</feature>
<accession>A0A1H4IT10</accession>
<name>A0A1H4IT10_RHOJO</name>
<dbReference type="Gene3D" id="2.30.40.10">
    <property type="entry name" value="Urease, subunit C, domain 1"/>
    <property type="match status" value="1"/>
</dbReference>
<evidence type="ECO:0000256" key="1">
    <source>
        <dbReference type="ARBA" id="ARBA00022801"/>
    </source>
</evidence>
<dbReference type="SUPFAM" id="SSF51338">
    <property type="entry name" value="Composite domain of metallo-dependent hydrolases"/>
    <property type="match status" value="1"/>
</dbReference>
<dbReference type="PANTHER" id="PTHR43794">
    <property type="entry name" value="AMINOHYDROLASE SSNA-RELATED"/>
    <property type="match status" value="1"/>
</dbReference>
<dbReference type="SUPFAM" id="SSF51556">
    <property type="entry name" value="Metallo-dependent hydrolases"/>
    <property type="match status" value="1"/>
</dbReference>
<evidence type="ECO:0000313" key="4">
    <source>
        <dbReference type="Proteomes" id="UP000183407"/>
    </source>
</evidence>
<sequence>MPRAHIDTLINNTMVVTMNADRHVLADASVAINRDRIVDIGKTAELDSRYDARETIDGSRFVVTPGMVNTHVHLTGEPLTKGYAPENIDLDTLIFDWLCPMYGMYTEDEERLSAQLLATEMLKSGTTCFLEAGSIKYVDAVVDGLVEIGIRGRVGKWIWDLPPEPLPLRQSTVEAIANLEKTLADHRNAAGGRIQAWAMVLGHTTCSDELWTAAADAAKRWETGINFHMSHGPGDAAGFAEQYGERPLEHLDRLGVLGPNCVVAHAVHVTDAEIDLLARSGTSVAHAPTAALRCSVGVTQIGRVPELVKAGVNVSIGIDGCNASNYADMMRATYLVAGLYKDARRDPSMFPSEMAFEMATLGGARSIHAEHEIGSIEVGKKADLVLHDRLRPEWTPLLNVAAQLVWSADGRGVHTVFVDGRKVVDNYSLTTIDEVALYRRAQTAGEAIVARSGLPDLSTWKVI</sequence>
<dbReference type="OrthoDB" id="3189065at2"/>
<dbReference type="PANTHER" id="PTHR43794:SF11">
    <property type="entry name" value="AMIDOHYDROLASE-RELATED DOMAIN-CONTAINING PROTEIN"/>
    <property type="match status" value="1"/>
</dbReference>
<dbReference type="InterPro" id="IPR006680">
    <property type="entry name" value="Amidohydro-rel"/>
</dbReference>
<dbReference type="Pfam" id="PF01979">
    <property type="entry name" value="Amidohydro_1"/>
    <property type="match status" value="1"/>
</dbReference>
<reference evidence="4" key="1">
    <citation type="submission" date="2016-10" db="EMBL/GenBank/DDBJ databases">
        <authorList>
            <person name="Varghese N."/>
        </authorList>
    </citation>
    <scope>NUCLEOTIDE SEQUENCE [LARGE SCALE GENOMIC DNA]</scope>
    <source>
        <strain evidence="4">DSM 44719</strain>
    </source>
</reference>
<dbReference type="RefSeq" id="WP_073357985.1">
    <property type="nucleotide sequence ID" value="NZ_FNTL01000002.1"/>
</dbReference>
<proteinExistence type="predicted"/>
<dbReference type="Gene3D" id="3.20.20.140">
    <property type="entry name" value="Metal-dependent hydrolases"/>
    <property type="match status" value="1"/>
</dbReference>
<dbReference type="Proteomes" id="UP000183407">
    <property type="component" value="Unassembled WGS sequence"/>
</dbReference>
<dbReference type="GO" id="GO:0016810">
    <property type="term" value="F:hydrolase activity, acting on carbon-nitrogen (but not peptide) bonds"/>
    <property type="evidence" value="ECO:0007669"/>
    <property type="project" value="InterPro"/>
</dbReference>
<keyword evidence="1" id="KW-0378">Hydrolase</keyword>